<evidence type="ECO:0000259" key="5">
    <source>
        <dbReference type="PROSITE" id="PS51677"/>
    </source>
</evidence>
<dbReference type="PROSITE" id="PS51677">
    <property type="entry name" value="NODB"/>
    <property type="match status" value="1"/>
</dbReference>
<dbReference type="PANTHER" id="PTHR47561">
    <property type="entry name" value="POLYSACCHARIDE DEACETYLASE FAMILY PROTEIN (AFU_ORTHOLOGUE AFUA_6G05030)"/>
    <property type="match status" value="1"/>
</dbReference>
<evidence type="ECO:0000313" key="7">
    <source>
        <dbReference type="Proteomes" id="UP000318801"/>
    </source>
</evidence>
<comment type="function">
    <text evidence="1">Is involved in generating a small heat-stable compound (Nod), an acylated oligomer of N-acetylglucosamine, that stimulates mitosis in various plant protoplasts.</text>
</comment>
<dbReference type="PANTHER" id="PTHR47561:SF1">
    <property type="entry name" value="POLYSACCHARIDE DEACETYLASE FAMILY PROTEIN (AFU_ORTHOLOGUE AFUA_6G05030)"/>
    <property type="match status" value="1"/>
</dbReference>
<name>A0A506UEX0_9HYPH</name>
<comment type="similarity">
    <text evidence="2">Belongs to the polysaccharide deacetylase family.</text>
</comment>
<dbReference type="EMBL" id="VHLG01000002">
    <property type="protein sequence ID" value="TPW32258.1"/>
    <property type="molecule type" value="Genomic_DNA"/>
</dbReference>
<reference evidence="6 7" key="1">
    <citation type="submission" date="2019-06" db="EMBL/GenBank/DDBJ databases">
        <authorList>
            <person name="Li M."/>
        </authorList>
    </citation>
    <scope>NUCLEOTIDE SEQUENCE [LARGE SCALE GENOMIC DNA]</scope>
    <source>
        <strain evidence="6 7">BGMRC2036</strain>
    </source>
</reference>
<dbReference type="GO" id="GO:0016810">
    <property type="term" value="F:hydrolase activity, acting on carbon-nitrogen (but not peptide) bonds"/>
    <property type="evidence" value="ECO:0007669"/>
    <property type="project" value="InterPro"/>
</dbReference>
<evidence type="ECO:0000313" key="6">
    <source>
        <dbReference type="EMBL" id="TPW32258.1"/>
    </source>
</evidence>
<accession>A0A506UEX0</accession>
<evidence type="ECO:0000256" key="3">
    <source>
        <dbReference type="ARBA" id="ARBA00020071"/>
    </source>
</evidence>
<dbReference type="AlphaFoldDB" id="A0A506UEX0"/>
<keyword evidence="7" id="KW-1185">Reference proteome</keyword>
<dbReference type="RefSeq" id="WP_141147769.1">
    <property type="nucleotide sequence ID" value="NZ_VHLG01000002.1"/>
</dbReference>
<comment type="caution">
    <text evidence="6">The sequence shown here is derived from an EMBL/GenBank/DDBJ whole genome shotgun (WGS) entry which is preliminary data.</text>
</comment>
<evidence type="ECO:0000256" key="2">
    <source>
        <dbReference type="ARBA" id="ARBA00010973"/>
    </source>
</evidence>
<dbReference type="InterPro" id="IPR037950">
    <property type="entry name" value="PgdA-like"/>
</dbReference>
<dbReference type="SUPFAM" id="SSF88713">
    <property type="entry name" value="Glycoside hydrolase/deacetylase"/>
    <property type="match status" value="1"/>
</dbReference>
<dbReference type="Pfam" id="PF01522">
    <property type="entry name" value="Polysacc_deac_1"/>
    <property type="match status" value="1"/>
</dbReference>
<proteinExistence type="inferred from homology"/>
<dbReference type="CDD" id="cd10938">
    <property type="entry name" value="CE4_HpPgdA_like"/>
    <property type="match status" value="1"/>
</dbReference>
<sequence length="302" mass="33514">MIDNPPPWPDGARMAVAFSFDVDADSVVHASHGAEAIHMPHALAHMRYDPFVGTPRLCKLFAARNVPITCFVPGWVAETYPGAVEAILEHGNELGHHGHFHEWPSRQTAAAERETLERGIEVLTRLSGKRPRGYRAPYYGLSQTTYDLLIELGFAYDSSLFADDIPIILDNGKGRLIEIPVPATIDDYNHYVSSRAFDYLMKVSSPKQALEVYRADFDAMYEFGGLWVSCWHPGVSGRPAQAIAIRELIDYMQEKGDVWFATIGEITDHVNGLIAAGTLSPRVETIPFYSSPVLGGRDQETP</sequence>
<organism evidence="6 7">
    <name type="scientific">Martelella alba</name>
    <dbReference type="NCBI Taxonomy" id="2590451"/>
    <lineage>
        <taxon>Bacteria</taxon>
        <taxon>Pseudomonadati</taxon>
        <taxon>Pseudomonadota</taxon>
        <taxon>Alphaproteobacteria</taxon>
        <taxon>Hyphomicrobiales</taxon>
        <taxon>Aurantimonadaceae</taxon>
        <taxon>Martelella</taxon>
    </lineage>
</organism>
<dbReference type="InterPro" id="IPR002509">
    <property type="entry name" value="NODB_dom"/>
</dbReference>
<evidence type="ECO:0000256" key="1">
    <source>
        <dbReference type="ARBA" id="ARBA00003236"/>
    </source>
</evidence>
<dbReference type="InterPro" id="IPR011330">
    <property type="entry name" value="Glyco_hydro/deAcase_b/a-brl"/>
</dbReference>
<dbReference type="OrthoDB" id="9784220at2"/>
<dbReference type="Gene3D" id="3.20.20.370">
    <property type="entry name" value="Glycoside hydrolase/deacetylase"/>
    <property type="match status" value="1"/>
</dbReference>
<gene>
    <name evidence="6" type="ORF">FJU08_04420</name>
</gene>
<feature type="domain" description="NodB homology" evidence="5">
    <location>
        <begin position="40"/>
        <end position="261"/>
    </location>
</feature>
<dbReference type="Proteomes" id="UP000318801">
    <property type="component" value="Unassembled WGS sequence"/>
</dbReference>
<dbReference type="GO" id="GO:0005975">
    <property type="term" value="P:carbohydrate metabolic process"/>
    <property type="evidence" value="ECO:0007669"/>
    <property type="project" value="InterPro"/>
</dbReference>
<protein>
    <recommendedName>
        <fullName evidence="3">Chitooligosaccharide deacetylase</fullName>
    </recommendedName>
    <alternativeName>
        <fullName evidence="4">Nodulation protein B</fullName>
    </alternativeName>
</protein>
<evidence type="ECO:0000256" key="4">
    <source>
        <dbReference type="ARBA" id="ARBA00032976"/>
    </source>
</evidence>